<accession>A0ABW1ENX1</accession>
<dbReference type="InterPro" id="IPR025640">
    <property type="entry name" value="GYF_2"/>
</dbReference>
<gene>
    <name evidence="7" type="ORF">ACFPT7_22545</name>
</gene>
<comment type="subcellular location">
    <subcellularLocation>
        <location evidence="1">Membrane</location>
    </subcellularLocation>
</comment>
<dbReference type="Pfam" id="PF14237">
    <property type="entry name" value="GYF_2"/>
    <property type="match status" value="1"/>
</dbReference>
<evidence type="ECO:0000313" key="8">
    <source>
        <dbReference type="Proteomes" id="UP001596091"/>
    </source>
</evidence>
<evidence type="ECO:0000256" key="1">
    <source>
        <dbReference type="ARBA" id="ARBA00004370"/>
    </source>
</evidence>
<protein>
    <submittedName>
        <fullName evidence="7">CD225/dispanin family protein</fullName>
    </submittedName>
</protein>
<evidence type="ECO:0000256" key="5">
    <source>
        <dbReference type="SAM" id="Phobius"/>
    </source>
</evidence>
<dbReference type="PANTHER" id="PTHR14948">
    <property type="entry name" value="NG5"/>
    <property type="match status" value="1"/>
</dbReference>
<feature type="transmembrane region" description="Helical" evidence="5">
    <location>
        <begin position="98"/>
        <end position="120"/>
    </location>
</feature>
<keyword evidence="4 5" id="KW-0472">Membrane</keyword>
<evidence type="ECO:0000259" key="6">
    <source>
        <dbReference type="Pfam" id="PF14237"/>
    </source>
</evidence>
<sequence length="170" mass="18135">MNNWYVQKGGQRLGPMSFEAIQSMATTGQLAATDYVWTDGMANWQPASTQPWFPAQPQASVPFVPPQQYPPYGQQAPQFGQPGMQFGGQPPIAEPPSLTGWAIAVLLLCCLPGGIVGLIYGNKAKTEWAKGNFAGAQSAYNTGKTWLIVSACLGLVITAIYIIGIAASNR</sequence>
<dbReference type="InterPro" id="IPR007593">
    <property type="entry name" value="CD225/Dispanin_fam"/>
</dbReference>
<keyword evidence="2 5" id="KW-0812">Transmembrane</keyword>
<dbReference type="RefSeq" id="WP_263331948.1">
    <property type="nucleotide sequence ID" value="NZ_JAGSYH010000001.1"/>
</dbReference>
<reference evidence="8" key="1">
    <citation type="journal article" date="2019" name="Int. J. Syst. Evol. Microbiol.">
        <title>The Global Catalogue of Microorganisms (GCM) 10K type strain sequencing project: providing services to taxonomists for standard genome sequencing and annotation.</title>
        <authorList>
            <consortium name="The Broad Institute Genomics Platform"/>
            <consortium name="The Broad Institute Genome Sequencing Center for Infectious Disease"/>
            <person name="Wu L."/>
            <person name="Ma J."/>
        </authorList>
    </citation>
    <scope>NUCLEOTIDE SEQUENCE [LARGE SCALE GENOMIC DNA]</scope>
    <source>
        <strain evidence="8">JCM 4087</strain>
    </source>
</reference>
<proteinExistence type="predicted"/>
<name>A0ABW1ENX1_9BACT</name>
<dbReference type="Pfam" id="PF04505">
    <property type="entry name" value="CD225"/>
    <property type="match status" value="1"/>
</dbReference>
<dbReference type="InterPro" id="IPR051423">
    <property type="entry name" value="CD225/Dispanin"/>
</dbReference>
<feature type="transmembrane region" description="Helical" evidence="5">
    <location>
        <begin position="146"/>
        <end position="167"/>
    </location>
</feature>
<dbReference type="EMBL" id="JBHSPH010000010">
    <property type="protein sequence ID" value="MFC5865103.1"/>
    <property type="molecule type" value="Genomic_DNA"/>
</dbReference>
<evidence type="ECO:0000256" key="4">
    <source>
        <dbReference type="ARBA" id="ARBA00023136"/>
    </source>
</evidence>
<evidence type="ECO:0000256" key="3">
    <source>
        <dbReference type="ARBA" id="ARBA00022989"/>
    </source>
</evidence>
<comment type="caution">
    <text evidence="7">The sequence shown here is derived from an EMBL/GenBank/DDBJ whole genome shotgun (WGS) entry which is preliminary data.</text>
</comment>
<keyword evidence="8" id="KW-1185">Reference proteome</keyword>
<evidence type="ECO:0000256" key="2">
    <source>
        <dbReference type="ARBA" id="ARBA00022692"/>
    </source>
</evidence>
<evidence type="ECO:0000313" key="7">
    <source>
        <dbReference type="EMBL" id="MFC5865103.1"/>
    </source>
</evidence>
<organism evidence="7 8">
    <name type="scientific">Acidicapsa dinghuensis</name>
    <dbReference type="NCBI Taxonomy" id="2218256"/>
    <lineage>
        <taxon>Bacteria</taxon>
        <taxon>Pseudomonadati</taxon>
        <taxon>Acidobacteriota</taxon>
        <taxon>Terriglobia</taxon>
        <taxon>Terriglobales</taxon>
        <taxon>Acidobacteriaceae</taxon>
        <taxon>Acidicapsa</taxon>
    </lineage>
</organism>
<dbReference type="Proteomes" id="UP001596091">
    <property type="component" value="Unassembled WGS sequence"/>
</dbReference>
<keyword evidence="3 5" id="KW-1133">Transmembrane helix</keyword>
<feature type="domain" description="GYF" evidence="6">
    <location>
        <begin position="4"/>
        <end position="51"/>
    </location>
</feature>
<dbReference type="PANTHER" id="PTHR14948:SF25">
    <property type="entry name" value="DUF4190 DOMAIN-CONTAINING PROTEIN"/>
    <property type="match status" value="1"/>
</dbReference>